<reference evidence="2" key="1">
    <citation type="submission" date="2020-07" db="EMBL/GenBank/DDBJ databases">
        <title>The High-quality genome of the commercially important snow crab, Chionoecetes opilio.</title>
        <authorList>
            <person name="Jeong J.-H."/>
            <person name="Ryu S."/>
        </authorList>
    </citation>
    <scope>NUCLEOTIDE SEQUENCE</scope>
    <source>
        <strain evidence="2">MADBK_172401_WGS</strain>
        <tissue evidence="2">Digestive gland</tissue>
    </source>
</reference>
<proteinExistence type="predicted"/>
<evidence type="ECO:0000313" key="2">
    <source>
        <dbReference type="EMBL" id="KAG0726348.1"/>
    </source>
</evidence>
<feature type="compositionally biased region" description="Polar residues" evidence="1">
    <location>
        <begin position="25"/>
        <end position="35"/>
    </location>
</feature>
<feature type="compositionally biased region" description="Basic and acidic residues" evidence="1">
    <location>
        <begin position="113"/>
        <end position="123"/>
    </location>
</feature>
<gene>
    <name evidence="2" type="ORF">GWK47_036804</name>
</gene>
<accession>A0A8J5CMX0</accession>
<name>A0A8J5CMX0_CHIOP</name>
<dbReference type="Proteomes" id="UP000770661">
    <property type="component" value="Unassembled WGS sequence"/>
</dbReference>
<sequence length="139" mass="14958">MSHTVENSVGEHHSSGSSRGVDLQSDVSWNPTPSIDHSEEGFTELLAVAKADMAWDTLDRSKVSNVEVPLGPDTSLNPCLRPLERGPPDRGAEEEGAAARFVPLQAWKGARVAMREDPGEKSRTSGRQGREAGQGKLID</sequence>
<evidence type="ECO:0000313" key="3">
    <source>
        <dbReference type="Proteomes" id="UP000770661"/>
    </source>
</evidence>
<dbReference type="EMBL" id="JACEEZ010004576">
    <property type="protein sequence ID" value="KAG0726348.1"/>
    <property type="molecule type" value="Genomic_DNA"/>
</dbReference>
<feature type="region of interest" description="Disordered" evidence="1">
    <location>
        <begin position="111"/>
        <end position="139"/>
    </location>
</feature>
<feature type="region of interest" description="Disordered" evidence="1">
    <location>
        <begin position="1"/>
        <end position="37"/>
    </location>
</feature>
<feature type="compositionally biased region" description="Basic and acidic residues" evidence="1">
    <location>
        <begin position="82"/>
        <end position="93"/>
    </location>
</feature>
<dbReference type="AlphaFoldDB" id="A0A8J5CMX0"/>
<comment type="caution">
    <text evidence="2">The sequence shown here is derived from an EMBL/GenBank/DDBJ whole genome shotgun (WGS) entry which is preliminary data.</text>
</comment>
<organism evidence="2 3">
    <name type="scientific">Chionoecetes opilio</name>
    <name type="common">Atlantic snow crab</name>
    <name type="synonym">Cancer opilio</name>
    <dbReference type="NCBI Taxonomy" id="41210"/>
    <lineage>
        <taxon>Eukaryota</taxon>
        <taxon>Metazoa</taxon>
        <taxon>Ecdysozoa</taxon>
        <taxon>Arthropoda</taxon>
        <taxon>Crustacea</taxon>
        <taxon>Multicrustacea</taxon>
        <taxon>Malacostraca</taxon>
        <taxon>Eumalacostraca</taxon>
        <taxon>Eucarida</taxon>
        <taxon>Decapoda</taxon>
        <taxon>Pleocyemata</taxon>
        <taxon>Brachyura</taxon>
        <taxon>Eubrachyura</taxon>
        <taxon>Majoidea</taxon>
        <taxon>Majidae</taxon>
        <taxon>Chionoecetes</taxon>
    </lineage>
</organism>
<feature type="region of interest" description="Disordered" evidence="1">
    <location>
        <begin position="66"/>
        <end position="99"/>
    </location>
</feature>
<keyword evidence="3" id="KW-1185">Reference proteome</keyword>
<evidence type="ECO:0000256" key="1">
    <source>
        <dbReference type="SAM" id="MobiDB-lite"/>
    </source>
</evidence>
<protein>
    <submittedName>
        <fullName evidence="2">Uncharacterized protein</fullName>
    </submittedName>
</protein>